<proteinExistence type="predicted"/>
<dbReference type="Proteomes" id="UP000190229">
    <property type="component" value="Unassembled WGS sequence"/>
</dbReference>
<dbReference type="Pfam" id="PF01695">
    <property type="entry name" value="IstB_IS21"/>
    <property type="match status" value="1"/>
</dbReference>
<dbReference type="InterPro" id="IPR002611">
    <property type="entry name" value="IstB_ATP-bd"/>
</dbReference>
<protein>
    <recommendedName>
        <fullName evidence="1">IstB-like ATP-binding domain-containing protein</fullName>
    </recommendedName>
</protein>
<dbReference type="GO" id="GO:0005524">
    <property type="term" value="F:ATP binding"/>
    <property type="evidence" value="ECO:0007669"/>
    <property type="project" value="InterPro"/>
</dbReference>
<evidence type="ECO:0000259" key="1">
    <source>
        <dbReference type="Pfam" id="PF01695"/>
    </source>
</evidence>
<name>A0A1V4ETN0_9BACL</name>
<comment type="caution">
    <text evidence="2">The sequence shown here is derived from an EMBL/GenBank/DDBJ whole genome shotgun (WGS) entry which is preliminary data.</text>
</comment>
<reference evidence="2 3" key="1">
    <citation type="submission" date="2017-02" db="EMBL/GenBank/DDBJ databases">
        <title>Draft genome of Acidibacillus ferrooxidans Huett2.</title>
        <authorList>
            <person name="Schopf S."/>
        </authorList>
    </citation>
    <scope>NUCLEOTIDE SEQUENCE [LARGE SCALE GENOMIC DNA]</scope>
    <source>
        <strain evidence="2 3">Huett2</strain>
    </source>
</reference>
<gene>
    <name evidence="2" type="ORF">B2M26_07335</name>
</gene>
<dbReference type="RefSeq" id="WP_079290401.1">
    <property type="nucleotide sequence ID" value="NZ_MWPS01000018.1"/>
</dbReference>
<feature type="domain" description="IstB-like ATP-binding" evidence="1">
    <location>
        <begin position="3"/>
        <end position="53"/>
    </location>
</feature>
<keyword evidence="3" id="KW-1185">Reference proteome</keyword>
<sequence>MIRVDLRSTCVASQIPYELWHGQITDPTIADSVIDRLLNKSHHIALAGDSMRSEAPVLS</sequence>
<organism evidence="2 3">
    <name type="scientific">Ferroacidibacillus organovorans</name>
    <dbReference type="NCBI Taxonomy" id="1765683"/>
    <lineage>
        <taxon>Bacteria</taxon>
        <taxon>Bacillati</taxon>
        <taxon>Bacillota</taxon>
        <taxon>Bacilli</taxon>
        <taxon>Bacillales</taxon>
        <taxon>Alicyclobacillaceae</taxon>
        <taxon>Ferroacidibacillus</taxon>
    </lineage>
</organism>
<accession>A0A1V4ETN0</accession>
<dbReference type="EMBL" id="MWPS01000018">
    <property type="protein sequence ID" value="OPG16296.1"/>
    <property type="molecule type" value="Genomic_DNA"/>
</dbReference>
<dbReference type="AlphaFoldDB" id="A0A1V4ETN0"/>
<evidence type="ECO:0000313" key="2">
    <source>
        <dbReference type="EMBL" id="OPG16296.1"/>
    </source>
</evidence>
<evidence type="ECO:0000313" key="3">
    <source>
        <dbReference type="Proteomes" id="UP000190229"/>
    </source>
</evidence>